<dbReference type="HOGENOM" id="CLU_2150646_0_0_1"/>
<dbReference type="RefSeq" id="XP_005783256.1">
    <property type="nucleotide sequence ID" value="XM_005783199.1"/>
</dbReference>
<dbReference type="KEGG" id="ehx:EMIHUDRAFT_232438"/>
<dbReference type="EnsemblProtists" id="EOD30827">
    <property type="protein sequence ID" value="EOD30827"/>
    <property type="gene ID" value="EMIHUDRAFT_232438"/>
</dbReference>
<reference evidence="1" key="2">
    <citation type="submission" date="2024-10" db="UniProtKB">
        <authorList>
            <consortium name="EnsemblProtists"/>
        </authorList>
    </citation>
    <scope>IDENTIFICATION</scope>
</reference>
<dbReference type="PaxDb" id="2903-EOD30827"/>
<dbReference type="Proteomes" id="UP000013827">
    <property type="component" value="Unassembled WGS sequence"/>
</dbReference>
<name>A0A0D3K4Z2_EMIH1</name>
<keyword evidence="2" id="KW-1185">Reference proteome</keyword>
<organism evidence="1 2">
    <name type="scientific">Emiliania huxleyi (strain CCMP1516)</name>
    <dbReference type="NCBI Taxonomy" id="280463"/>
    <lineage>
        <taxon>Eukaryota</taxon>
        <taxon>Haptista</taxon>
        <taxon>Haptophyta</taxon>
        <taxon>Prymnesiophyceae</taxon>
        <taxon>Isochrysidales</taxon>
        <taxon>Noelaerhabdaceae</taxon>
        <taxon>Emiliania</taxon>
    </lineage>
</organism>
<evidence type="ECO:0000313" key="2">
    <source>
        <dbReference type="Proteomes" id="UP000013827"/>
    </source>
</evidence>
<sequence>MQRAEREGEGVAARRRGVVVVIDLEGLSLSHAPLVFRTAWGVAKSFIHPITVQKFSILGSGWRRTFAEAGITLTTGEAAWSAAVRAAVEEHGPELLGRGYMPADDLERLGLR</sequence>
<accession>A0A0D3K4Z2</accession>
<dbReference type="InterPro" id="IPR036865">
    <property type="entry name" value="CRAL-TRIO_dom_sf"/>
</dbReference>
<protein>
    <recommendedName>
        <fullName evidence="3">CRAL-TRIO domain-containing protein</fullName>
    </recommendedName>
</protein>
<dbReference type="Gene3D" id="3.40.525.10">
    <property type="entry name" value="CRAL-TRIO lipid binding domain"/>
    <property type="match status" value="1"/>
</dbReference>
<dbReference type="GeneID" id="17276101"/>
<reference evidence="2" key="1">
    <citation type="journal article" date="2013" name="Nature">
        <title>Pan genome of the phytoplankton Emiliania underpins its global distribution.</title>
        <authorList>
            <person name="Read B.A."/>
            <person name="Kegel J."/>
            <person name="Klute M.J."/>
            <person name="Kuo A."/>
            <person name="Lefebvre S.C."/>
            <person name="Maumus F."/>
            <person name="Mayer C."/>
            <person name="Miller J."/>
            <person name="Monier A."/>
            <person name="Salamov A."/>
            <person name="Young J."/>
            <person name="Aguilar M."/>
            <person name="Claverie J.M."/>
            <person name="Frickenhaus S."/>
            <person name="Gonzalez K."/>
            <person name="Herman E.K."/>
            <person name="Lin Y.C."/>
            <person name="Napier J."/>
            <person name="Ogata H."/>
            <person name="Sarno A.F."/>
            <person name="Shmutz J."/>
            <person name="Schroeder D."/>
            <person name="de Vargas C."/>
            <person name="Verret F."/>
            <person name="von Dassow P."/>
            <person name="Valentin K."/>
            <person name="Van de Peer Y."/>
            <person name="Wheeler G."/>
            <person name="Dacks J.B."/>
            <person name="Delwiche C.F."/>
            <person name="Dyhrman S.T."/>
            <person name="Glockner G."/>
            <person name="John U."/>
            <person name="Richards T."/>
            <person name="Worden A.Z."/>
            <person name="Zhang X."/>
            <person name="Grigoriev I.V."/>
            <person name="Allen A.E."/>
            <person name="Bidle K."/>
            <person name="Borodovsky M."/>
            <person name="Bowler C."/>
            <person name="Brownlee C."/>
            <person name="Cock J.M."/>
            <person name="Elias M."/>
            <person name="Gladyshev V.N."/>
            <person name="Groth M."/>
            <person name="Guda C."/>
            <person name="Hadaegh A."/>
            <person name="Iglesias-Rodriguez M.D."/>
            <person name="Jenkins J."/>
            <person name="Jones B.M."/>
            <person name="Lawson T."/>
            <person name="Leese F."/>
            <person name="Lindquist E."/>
            <person name="Lobanov A."/>
            <person name="Lomsadze A."/>
            <person name="Malik S.B."/>
            <person name="Marsh M.E."/>
            <person name="Mackinder L."/>
            <person name="Mock T."/>
            <person name="Mueller-Roeber B."/>
            <person name="Pagarete A."/>
            <person name="Parker M."/>
            <person name="Probert I."/>
            <person name="Quesneville H."/>
            <person name="Raines C."/>
            <person name="Rensing S.A."/>
            <person name="Riano-Pachon D.M."/>
            <person name="Richier S."/>
            <person name="Rokitta S."/>
            <person name="Shiraiwa Y."/>
            <person name="Soanes D.M."/>
            <person name="van der Giezen M."/>
            <person name="Wahlund T.M."/>
            <person name="Williams B."/>
            <person name="Wilson W."/>
            <person name="Wolfe G."/>
            <person name="Wurch L.L."/>
        </authorList>
    </citation>
    <scope>NUCLEOTIDE SEQUENCE</scope>
</reference>
<dbReference type="SUPFAM" id="SSF52087">
    <property type="entry name" value="CRAL/TRIO domain"/>
    <property type="match status" value="1"/>
</dbReference>
<evidence type="ECO:0000313" key="1">
    <source>
        <dbReference type="EnsemblProtists" id="EOD30827"/>
    </source>
</evidence>
<evidence type="ECO:0008006" key="3">
    <source>
        <dbReference type="Google" id="ProtNLM"/>
    </source>
</evidence>
<proteinExistence type="predicted"/>
<dbReference type="AlphaFoldDB" id="A0A0D3K4Z2"/>